<sequence>ENELFAINMVSMAVKNAFQLKENFDQLVLKDFDFVSQEHALVLAEFQHQQKTNLCVINMNLVTQQKVFQMVTGAEMKPLHQQMVQNVVLSCKQLFQPQYFQMGKLAKIVHCKTQMEIVVQYGAQLFKVQQIKEFPQGMRINQFDMLEFLRLIFAKATIEAKSDLNCLPDQVRALMCRIFQNQLSDTQLKLLNPKFKPTVLEKLTKFLQKQHGVSFVQENTKELQIQQQNMQKSKQYLMKSQLDYDLLEVHALCLQKTAKASNTLLFFQKNEILAIKQFNKQVFQQLISKGSQTLHQNFVNYLRNDELNQVLPEECSDEKVLQILQLITEKPIFDGNRDKQWFQQKQTGILNENIELQQGIETEHHGEMLQCYADGVSQKIQEILYLVHFLQEIGFWANLEAETKNQFICYLDAAVGCQALISYLQEKMEIQNYRLVQLIEYQLVKEADKLCQSELILAKNEKLNSLEMCFSKLQCSVEKELLLKSLIKSHEAAACYVHEIVQQRIQNSDQLQYKFGEMISWINCELLKEMINSGKLELDILSKMVNAVLFFQYKAENLQLLQKLEFKAMQHEFCLQAAMVMARYRDYERLLNYLFQKLVFVKIQKQQVLMNSIELCAKGWSLSDRFAFYYQQQLDFQQKYSIEPSFCEVENLKFELLKKKKELPELILPQEILEIFLESQKEDEYFKALQVPFGALGTRLIQSQGMEYLRYLE</sequence>
<dbReference type="AlphaFoldDB" id="A0A146KGQ5"/>
<evidence type="ECO:0000313" key="1">
    <source>
        <dbReference type="EMBL" id="JAP95318.1"/>
    </source>
</evidence>
<organism evidence="1">
    <name type="scientific">Trepomonas sp. PC1</name>
    <dbReference type="NCBI Taxonomy" id="1076344"/>
    <lineage>
        <taxon>Eukaryota</taxon>
        <taxon>Metamonada</taxon>
        <taxon>Diplomonadida</taxon>
        <taxon>Hexamitidae</taxon>
        <taxon>Hexamitinae</taxon>
        <taxon>Trepomonas</taxon>
    </lineage>
</organism>
<name>A0A146KGQ5_9EUKA</name>
<gene>
    <name evidence="1" type="ORF">TPC1_11734</name>
</gene>
<feature type="non-terminal residue" evidence="1">
    <location>
        <position position="1"/>
    </location>
</feature>
<reference evidence="1" key="1">
    <citation type="submission" date="2015-07" db="EMBL/GenBank/DDBJ databases">
        <title>Adaptation to a free-living lifestyle via gene acquisitions in the diplomonad Trepomonas sp. PC1.</title>
        <authorList>
            <person name="Xu F."/>
            <person name="Jerlstrom-Hultqvist J."/>
            <person name="Kolisko M."/>
            <person name="Simpson A.G.B."/>
            <person name="Roger A.J."/>
            <person name="Svard S.G."/>
            <person name="Andersson J.O."/>
        </authorList>
    </citation>
    <scope>NUCLEOTIDE SEQUENCE</scope>
    <source>
        <strain evidence="1">PC1</strain>
    </source>
</reference>
<proteinExistence type="predicted"/>
<accession>A0A146KGQ5</accession>
<dbReference type="EMBL" id="GDID01001288">
    <property type="protein sequence ID" value="JAP95318.1"/>
    <property type="molecule type" value="Transcribed_RNA"/>
</dbReference>
<protein>
    <submittedName>
        <fullName evidence="1">Uncharacterized protein</fullName>
    </submittedName>
</protein>